<dbReference type="EMBL" id="JAPVEA010000009">
    <property type="protein sequence ID" value="KAJ5432681.1"/>
    <property type="molecule type" value="Genomic_DNA"/>
</dbReference>
<evidence type="ECO:0000256" key="4">
    <source>
        <dbReference type="ARBA" id="ARBA00023136"/>
    </source>
</evidence>
<feature type="transmembrane region" description="Helical" evidence="6">
    <location>
        <begin position="500"/>
        <end position="523"/>
    </location>
</feature>
<dbReference type="InterPro" id="IPR036259">
    <property type="entry name" value="MFS_trans_sf"/>
</dbReference>
<feature type="domain" description="Major facilitator superfamily (MFS) profile" evidence="7">
    <location>
        <begin position="36"/>
        <end position="484"/>
    </location>
</feature>
<evidence type="ECO:0000256" key="3">
    <source>
        <dbReference type="ARBA" id="ARBA00022989"/>
    </source>
</evidence>
<evidence type="ECO:0000256" key="1">
    <source>
        <dbReference type="ARBA" id="ARBA00004141"/>
    </source>
</evidence>
<sequence>MDERTPLVKPSGRPVDDPERLSEAKGETRPGVDMVFFLIAVLGVFLAIGDEYFVFTTSGHIASDFHRLSLGPWLITAYNLGYSVTLPLYGRVCEIYGYKTTLLVAYIVFTFGCMVSGLAPYLGVVIAGRFVAGAGGAGMTDLISVIITEMAPLREVAVLRCYLQMSGTFGVTIGSPLGGLLTDFLGWRWSFLIKVPLGMFCFGMAAWRLPSAMNDGYSSTKEGGELGESKPELNLPGICLLGTIIAAIMGVCQLISEEESPQKTVLVAITVATVIIGCILYGLNERYWTKAALVPLNLLKTNGTGLAYIAQFLAMFTFCGFSSNFADFWVRTKNTSASLAALSILPLAAASTLSGLVVGNIVRRTGKYKSLSIKCCMAMTLGNILLVARLPQGPYYWELLFTIIMGVGMGGFFSVTFVGLSASIPSHMSATAMTAYYLAQQLGMMMGVSATSVTCRMVFKAYLERKFADFAGSVQVIFLARLTSGTIINNVSMVKDSFFQAFRAVPVMTSVSMALVLPILCYLPERSLD</sequence>
<evidence type="ECO:0000259" key="7">
    <source>
        <dbReference type="PROSITE" id="PS50850"/>
    </source>
</evidence>
<feature type="region of interest" description="Disordered" evidence="5">
    <location>
        <begin position="1"/>
        <end position="26"/>
    </location>
</feature>
<feature type="transmembrane region" description="Helical" evidence="6">
    <location>
        <begin position="303"/>
        <end position="325"/>
    </location>
</feature>
<evidence type="ECO:0000256" key="5">
    <source>
        <dbReference type="SAM" id="MobiDB-lite"/>
    </source>
</evidence>
<evidence type="ECO:0000313" key="8">
    <source>
        <dbReference type="EMBL" id="KAJ5432681.1"/>
    </source>
</evidence>
<proteinExistence type="predicted"/>
<feature type="compositionally biased region" description="Basic and acidic residues" evidence="5">
    <location>
        <begin position="14"/>
        <end position="26"/>
    </location>
</feature>
<dbReference type="AlphaFoldDB" id="A0AAD6BSR8"/>
<feature type="transmembrane region" description="Helical" evidence="6">
    <location>
        <begin position="70"/>
        <end position="90"/>
    </location>
</feature>
<comment type="subcellular location">
    <subcellularLocation>
        <location evidence="1">Membrane</location>
        <topology evidence="1">Multi-pass membrane protein</topology>
    </subcellularLocation>
</comment>
<dbReference type="Gene3D" id="1.20.1250.20">
    <property type="entry name" value="MFS general substrate transporter like domains"/>
    <property type="match status" value="1"/>
</dbReference>
<dbReference type="Pfam" id="PF07690">
    <property type="entry name" value="MFS_1"/>
    <property type="match status" value="1"/>
</dbReference>
<dbReference type="PANTHER" id="PTHR23501">
    <property type="entry name" value="MAJOR FACILITATOR SUPERFAMILY"/>
    <property type="match status" value="1"/>
</dbReference>
<feature type="transmembrane region" description="Helical" evidence="6">
    <location>
        <begin position="371"/>
        <end position="388"/>
    </location>
</feature>
<feature type="transmembrane region" description="Helical" evidence="6">
    <location>
        <begin position="102"/>
        <end position="124"/>
    </location>
</feature>
<keyword evidence="9" id="KW-1185">Reference proteome</keyword>
<evidence type="ECO:0000256" key="6">
    <source>
        <dbReference type="SAM" id="Phobius"/>
    </source>
</evidence>
<reference evidence="8" key="1">
    <citation type="submission" date="2022-12" db="EMBL/GenBank/DDBJ databases">
        <authorList>
            <person name="Petersen C."/>
        </authorList>
    </citation>
    <scope>NUCLEOTIDE SEQUENCE</scope>
    <source>
        <strain evidence="8">IBT 16125</strain>
    </source>
</reference>
<feature type="transmembrane region" description="Helical" evidence="6">
    <location>
        <begin position="400"/>
        <end position="424"/>
    </location>
</feature>
<feature type="transmembrane region" description="Helical" evidence="6">
    <location>
        <begin position="436"/>
        <end position="455"/>
    </location>
</feature>
<keyword evidence="2 6" id="KW-0812">Transmembrane</keyword>
<organism evidence="8 9">
    <name type="scientific">Penicillium daleae</name>
    <dbReference type="NCBI Taxonomy" id="63821"/>
    <lineage>
        <taxon>Eukaryota</taxon>
        <taxon>Fungi</taxon>
        <taxon>Dikarya</taxon>
        <taxon>Ascomycota</taxon>
        <taxon>Pezizomycotina</taxon>
        <taxon>Eurotiomycetes</taxon>
        <taxon>Eurotiomycetidae</taxon>
        <taxon>Eurotiales</taxon>
        <taxon>Aspergillaceae</taxon>
        <taxon>Penicillium</taxon>
    </lineage>
</organism>
<protein>
    <submittedName>
        <fullName evidence="8">Transporter</fullName>
    </submittedName>
</protein>
<dbReference type="PANTHER" id="PTHR23501:SF33">
    <property type="entry name" value="MAJOR FACILITATOR SUPERFAMILY (MFS) PROFILE DOMAIN-CONTAINING PROTEIN"/>
    <property type="match status" value="1"/>
</dbReference>
<dbReference type="InterPro" id="IPR011701">
    <property type="entry name" value="MFS"/>
</dbReference>
<dbReference type="PROSITE" id="PS50850">
    <property type="entry name" value="MFS"/>
    <property type="match status" value="1"/>
</dbReference>
<reference evidence="8" key="2">
    <citation type="journal article" date="2023" name="IMA Fungus">
        <title>Comparative genomic study of the Penicillium genus elucidates a diverse pangenome and 15 lateral gene transfer events.</title>
        <authorList>
            <person name="Petersen C."/>
            <person name="Sorensen T."/>
            <person name="Nielsen M.R."/>
            <person name="Sondergaard T.E."/>
            <person name="Sorensen J.L."/>
            <person name="Fitzpatrick D.A."/>
            <person name="Frisvad J.C."/>
            <person name="Nielsen K.L."/>
        </authorList>
    </citation>
    <scope>NUCLEOTIDE SEQUENCE</scope>
    <source>
        <strain evidence="8">IBT 16125</strain>
    </source>
</reference>
<comment type="caution">
    <text evidence="8">The sequence shown here is derived from an EMBL/GenBank/DDBJ whole genome shotgun (WGS) entry which is preliminary data.</text>
</comment>
<feature type="transmembrane region" description="Helical" evidence="6">
    <location>
        <begin position="264"/>
        <end position="283"/>
    </location>
</feature>
<feature type="transmembrane region" description="Helical" evidence="6">
    <location>
        <begin position="233"/>
        <end position="252"/>
    </location>
</feature>
<gene>
    <name evidence="8" type="ORF">N7458_011837</name>
</gene>
<keyword evidence="3 6" id="KW-1133">Transmembrane helix</keyword>
<dbReference type="GO" id="GO:0000329">
    <property type="term" value="C:fungal-type vacuole membrane"/>
    <property type="evidence" value="ECO:0007669"/>
    <property type="project" value="TreeGrafter"/>
</dbReference>
<evidence type="ECO:0000256" key="2">
    <source>
        <dbReference type="ARBA" id="ARBA00022692"/>
    </source>
</evidence>
<name>A0AAD6BSR8_9EURO</name>
<keyword evidence="4 6" id="KW-0472">Membrane</keyword>
<dbReference type="Proteomes" id="UP001213681">
    <property type="component" value="Unassembled WGS sequence"/>
</dbReference>
<feature type="transmembrane region" description="Helical" evidence="6">
    <location>
        <begin position="191"/>
        <end position="209"/>
    </location>
</feature>
<dbReference type="SUPFAM" id="SSF103473">
    <property type="entry name" value="MFS general substrate transporter"/>
    <property type="match status" value="1"/>
</dbReference>
<accession>A0AAD6BSR8</accession>
<dbReference type="GO" id="GO:0015174">
    <property type="term" value="F:basic amino acid transmembrane transporter activity"/>
    <property type="evidence" value="ECO:0007669"/>
    <property type="project" value="TreeGrafter"/>
</dbReference>
<evidence type="ECO:0000313" key="9">
    <source>
        <dbReference type="Proteomes" id="UP001213681"/>
    </source>
</evidence>
<dbReference type="GeneID" id="81605462"/>
<feature type="transmembrane region" description="Helical" evidence="6">
    <location>
        <begin position="35"/>
        <end position="55"/>
    </location>
</feature>
<dbReference type="InterPro" id="IPR020846">
    <property type="entry name" value="MFS_dom"/>
</dbReference>
<feature type="transmembrane region" description="Helical" evidence="6">
    <location>
        <begin position="337"/>
        <end position="359"/>
    </location>
</feature>
<dbReference type="RefSeq" id="XP_056759973.1">
    <property type="nucleotide sequence ID" value="XM_056915219.1"/>
</dbReference>